<evidence type="ECO:0000313" key="7">
    <source>
        <dbReference type="EMBL" id="KNC96564.1"/>
    </source>
</evidence>
<protein>
    <recommendedName>
        <fullName evidence="6">Sugar phosphate transporter domain-containing protein</fullName>
    </recommendedName>
</protein>
<accession>A0A0L0H6H8</accession>
<feature type="domain" description="Sugar phosphate transporter" evidence="6">
    <location>
        <begin position="45"/>
        <end position="334"/>
    </location>
</feature>
<feature type="transmembrane region" description="Helical" evidence="5">
    <location>
        <begin position="294"/>
        <end position="312"/>
    </location>
</feature>
<evidence type="ECO:0000313" key="8">
    <source>
        <dbReference type="Proteomes" id="UP000053201"/>
    </source>
</evidence>
<feature type="transmembrane region" description="Helical" evidence="5">
    <location>
        <begin position="41"/>
        <end position="60"/>
    </location>
</feature>
<name>A0A0L0H6H8_SPIPD</name>
<feature type="transmembrane region" description="Helical" evidence="5">
    <location>
        <begin position="318"/>
        <end position="337"/>
    </location>
</feature>
<keyword evidence="4 5" id="KW-0472">Membrane</keyword>
<dbReference type="InParanoid" id="A0A0L0H6H8"/>
<dbReference type="Proteomes" id="UP000053201">
    <property type="component" value="Unassembled WGS sequence"/>
</dbReference>
<dbReference type="VEuPathDB" id="FungiDB:SPPG_08151"/>
<dbReference type="OrthoDB" id="5547497at2759"/>
<dbReference type="GeneID" id="27691328"/>
<keyword evidence="2 5" id="KW-0812">Transmembrane</keyword>
<dbReference type="PANTHER" id="PTHR11132">
    <property type="entry name" value="SOLUTE CARRIER FAMILY 35"/>
    <property type="match status" value="1"/>
</dbReference>
<gene>
    <name evidence="7" type="ORF">SPPG_08151</name>
</gene>
<dbReference type="EMBL" id="KQ257468">
    <property type="protein sequence ID" value="KNC96564.1"/>
    <property type="molecule type" value="Genomic_DNA"/>
</dbReference>
<feature type="transmembrane region" description="Helical" evidence="5">
    <location>
        <begin position="214"/>
        <end position="234"/>
    </location>
</feature>
<evidence type="ECO:0000259" key="6">
    <source>
        <dbReference type="Pfam" id="PF03151"/>
    </source>
</evidence>
<sequence>MNEERKHYDGPKNASDFTRTHEDKVSWNGTKWRVSASYDPYVKGLWMIGNIASTVLIVLANKAVMQSFNYPLILTALHQVTIWVITSCWGFYTGQKFSSLLDVTDGLMLGGTNAAGIVFMNLSLATNSVGAYQLLKILNLPTIAILQYSLYSVRLRQPVIQSLAIIIIGVTIASVRELSVDFTGLCFGTIGVLSVSLHQVWVQNRTKAKALSSVHLMAALAPYSTACALIAAGLDLGRMYRGGAVETGNRDSDKMGNGHIVGALFVSCTLAVCSNFTGFGLLKKTSAVTFQVVGHFKTILTITGATVLFGQDAENMDVYRMAGVVVAFIGILIYGSIKDKSTKVSLLPMGQSTAPERLKVSRSNDLR</sequence>
<dbReference type="InterPro" id="IPR004853">
    <property type="entry name" value="Sugar_P_trans_dom"/>
</dbReference>
<comment type="subcellular location">
    <subcellularLocation>
        <location evidence="1">Membrane</location>
        <topology evidence="1">Multi-pass membrane protein</topology>
    </subcellularLocation>
</comment>
<feature type="transmembrane region" description="Helical" evidence="5">
    <location>
        <begin position="182"/>
        <end position="202"/>
    </location>
</feature>
<dbReference type="OMA" id="NSLYTIW"/>
<organism evidence="7 8">
    <name type="scientific">Spizellomyces punctatus (strain DAOM BR117)</name>
    <dbReference type="NCBI Taxonomy" id="645134"/>
    <lineage>
        <taxon>Eukaryota</taxon>
        <taxon>Fungi</taxon>
        <taxon>Fungi incertae sedis</taxon>
        <taxon>Chytridiomycota</taxon>
        <taxon>Chytridiomycota incertae sedis</taxon>
        <taxon>Chytridiomycetes</taxon>
        <taxon>Spizellomycetales</taxon>
        <taxon>Spizellomycetaceae</taxon>
        <taxon>Spizellomyces</taxon>
    </lineage>
</organism>
<dbReference type="GO" id="GO:0016020">
    <property type="term" value="C:membrane"/>
    <property type="evidence" value="ECO:0007669"/>
    <property type="project" value="UniProtKB-SubCell"/>
</dbReference>
<dbReference type="RefSeq" id="XP_016604604.1">
    <property type="nucleotide sequence ID" value="XM_016756307.1"/>
</dbReference>
<feature type="transmembrane region" description="Helical" evidence="5">
    <location>
        <begin position="72"/>
        <end position="92"/>
    </location>
</feature>
<evidence type="ECO:0000256" key="1">
    <source>
        <dbReference type="ARBA" id="ARBA00004141"/>
    </source>
</evidence>
<evidence type="ECO:0000256" key="5">
    <source>
        <dbReference type="SAM" id="Phobius"/>
    </source>
</evidence>
<keyword evidence="3 5" id="KW-1133">Transmembrane helix</keyword>
<proteinExistence type="predicted"/>
<feature type="transmembrane region" description="Helical" evidence="5">
    <location>
        <begin position="260"/>
        <end position="282"/>
    </location>
</feature>
<dbReference type="AlphaFoldDB" id="A0A0L0H6H8"/>
<dbReference type="InterPro" id="IPR050186">
    <property type="entry name" value="TPT_transporter"/>
</dbReference>
<feature type="transmembrane region" description="Helical" evidence="5">
    <location>
        <begin position="158"/>
        <end position="176"/>
    </location>
</feature>
<dbReference type="eggNOG" id="KOG1441">
    <property type="taxonomic scope" value="Eukaryota"/>
</dbReference>
<dbReference type="Pfam" id="PF03151">
    <property type="entry name" value="TPT"/>
    <property type="match status" value="1"/>
</dbReference>
<evidence type="ECO:0000256" key="2">
    <source>
        <dbReference type="ARBA" id="ARBA00022692"/>
    </source>
</evidence>
<evidence type="ECO:0000256" key="3">
    <source>
        <dbReference type="ARBA" id="ARBA00022989"/>
    </source>
</evidence>
<reference evidence="7 8" key="1">
    <citation type="submission" date="2009-08" db="EMBL/GenBank/DDBJ databases">
        <title>The Genome Sequence of Spizellomyces punctatus strain DAOM BR117.</title>
        <authorList>
            <consortium name="The Broad Institute Genome Sequencing Platform"/>
            <person name="Russ C."/>
            <person name="Cuomo C."/>
            <person name="Shea T."/>
            <person name="Young S.K."/>
            <person name="Zeng Q."/>
            <person name="Koehrsen M."/>
            <person name="Haas B."/>
            <person name="Borodovsky M."/>
            <person name="Guigo R."/>
            <person name="Alvarado L."/>
            <person name="Berlin A."/>
            <person name="Bochicchio J."/>
            <person name="Borenstein D."/>
            <person name="Chapman S."/>
            <person name="Chen Z."/>
            <person name="Engels R."/>
            <person name="Freedman E."/>
            <person name="Gellesch M."/>
            <person name="Goldberg J."/>
            <person name="Griggs A."/>
            <person name="Gujja S."/>
            <person name="Heiman D."/>
            <person name="Hepburn T."/>
            <person name="Howarth C."/>
            <person name="Jen D."/>
            <person name="Larson L."/>
            <person name="Lewis B."/>
            <person name="Mehta T."/>
            <person name="Park D."/>
            <person name="Pearson M."/>
            <person name="Roberts A."/>
            <person name="Saif S."/>
            <person name="Shenoy N."/>
            <person name="Sisk P."/>
            <person name="Stolte C."/>
            <person name="Sykes S."/>
            <person name="Thomson T."/>
            <person name="Walk T."/>
            <person name="White J."/>
            <person name="Yandava C."/>
            <person name="Burger G."/>
            <person name="Gray M.W."/>
            <person name="Holland P.W.H."/>
            <person name="King N."/>
            <person name="Lang F.B.F."/>
            <person name="Roger A.J."/>
            <person name="Ruiz-Trillo I."/>
            <person name="Lander E."/>
            <person name="Nusbaum C."/>
        </authorList>
    </citation>
    <scope>NUCLEOTIDE SEQUENCE [LARGE SCALE GENOMIC DNA]</scope>
    <source>
        <strain evidence="7 8">DAOM BR117</strain>
    </source>
</reference>
<evidence type="ECO:0000256" key="4">
    <source>
        <dbReference type="ARBA" id="ARBA00023136"/>
    </source>
</evidence>
<keyword evidence="8" id="KW-1185">Reference proteome</keyword>
<feature type="transmembrane region" description="Helical" evidence="5">
    <location>
        <begin position="130"/>
        <end position="151"/>
    </location>
</feature>